<comment type="caution">
    <text evidence="1">The sequence shown here is derived from an EMBL/GenBank/DDBJ whole genome shotgun (WGS) entry which is preliminary data.</text>
</comment>
<protein>
    <submittedName>
        <fullName evidence="1">Flagellar protein FliT</fullName>
    </submittedName>
</protein>
<keyword evidence="1" id="KW-0969">Cilium</keyword>
<accession>A0A942U8Y4</accession>
<keyword evidence="2" id="KW-1185">Reference proteome</keyword>
<dbReference type="Proteomes" id="UP000679749">
    <property type="component" value="Unassembled WGS sequence"/>
</dbReference>
<keyword evidence="1" id="KW-0282">Flagellum</keyword>
<name>A0A942U8Y4_9BACI</name>
<keyword evidence="1" id="KW-0966">Cell projection</keyword>
<evidence type="ECO:0000313" key="1">
    <source>
        <dbReference type="EMBL" id="MBS4213039.1"/>
    </source>
</evidence>
<organism evidence="1 2">
    <name type="scientific">Neobacillus rhizophilus</name>
    <dbReference type="NCBI Taxonomy" id="2833579"/>
    <lineage>
        <taxon>Bacteria</taxon>
        <taxon>Bacillati</taxon>
        <taxon>Bacillota</taxon>
        <taxon>Bacilli</taxon>
        <taxon>Bacillales</taxon>
        <taxon>Bacillaceae</taxon>
        <taxon>Neobacillus</taxon>
    </lineage>
</organism>
<sequence>MEKQKEQFLKDYYQLTINLLEANEVELIEQLLQERGLCIEKVTELDQRNGAILMSEAIKGELMRIQPLERKLQEKLTSAKQKILAAIGSLQKEKTIKQQYGEPVAASVSGIFYDKRK</sequence>
<gene>
    <name evidence="1" type="ORF">KHA99_11325</name>
</gene>
<dbReference type="AlphaFoldDB" id="A0A942U8Y4"/>
<dbReference type="EMBL" id="JAGYPF010000002">
    <property type="protein sequence ID" value="MBS4213039.1"/>
    <property type="molecule type" value="Genomic_DNA"/>
</dbReference>
<proteinExistence type="predicted"/>
<reference evidence="1" key="1">
    <citation type="submission" date="2021-05" db="EMBL/GenBank/DDBJ databases">
        <title>Novel Bacillus species.</title>
        <authorList>
            <person name="Liu G."/>
        </authorList>
    </citation>
    <scope>NUCLEOTIDE SEQUENCE</scope>
    <source>
        <strain evidence="1">FJAT-49825</strain>
    </source>
</reference>
<evidence type="ECO:0000313" key="2">
    <source>
        <dbReference type="Proteomes" id="UP000679749"/>
    </source>
</evidence>
<dbReference type="RefSeq" id="WP_213117553.1">
    <property type="nucleotide sequence ID" value="NZ_JAGYPF010000002.1"/>
</dbReference>